<keyword evidence="1" id="KW-0997">Cell inner membrane</keyword>
<feature type="transmembrane region" description="Helical" evidence="2">
    <location>
        <begin position="68"/>
        <end position="87"/>
    </location>
</feature>
<gene>
    <name evidence="4" type="ORF">DFH01_16805</name>
</gene>
<dbReference type="EMBL" id="QGNA01000003">
    <property type="protein sequence ID" value="PWS36788.1"/>
    <property type="molecule type" value="Genomic_DNA"/>
</dbReference>
<dbReference type="AlphaFoldDB" id="A0A317FGM4"/>
<feature type="transmembrane region" description="Helical" evidence="2">
    <location>
        <begin position="337"/>
        <end position="354"/>
    </location>
</feature>
<keyword evidence="1" id="KW-0813">Transport</keyword>
<feature type="transmembrane region" description="Helical" evidence="2">
    <location>
        <begin position="125"/>
        <end position="143"/>
    </location>
</feature>
<dbReference type="Proteomes" id="UP000245765">
    <property type="component" value="Unassembled WGS sequence"/>
</dbReference>
<dbReference type="InterPro" id="IPR010656">
    <property type="entry name" value="DctM"/>
</dbReference>
<dbReference type="GO" id="GO:0022857">
    <property type="term" value="F:transmembrane transporter activity"/>
    <property type="evidence" value="ECO:0007669"/>
    <property type="project" value="UniProtKB-UniRule"/>
</dbReference>
<keyword evidence="2" id="KW-1133">Transmembrane helix</keyword>
<name>A0A317FGM4_9PROT</name>
<organism evidence="4 5">
    <name type="scientific">Falsiroseomonas bella</name>
    <dbReference type="NCBI Taxonomy" id="2184016"/>
    <lineage>
        <taxon>Bacteria</taxon>
        <taxon>Pseudomonadati</taxon>
        <taxon>Pseudomonadota</taxon>
        <taxon>Alphaproteobacteria</taxon>
        <taxon>Acetobacterales</taxon>
        <taxon>Roseomonadaceae</taxon>
        <taxon>Falsiroseomonas</taxon>
    </lineage>
</organism>
<comment type="subcellular location">
    <subcellularLocation>
        <location evidence="1">Cell inner membrane</location>
        <topology evidence="1">Multi-pass membrane protein</topology>
    </subcellularLocation>
</comment>
<feature type="transmembrane region" description="Helical" evidence="2">
    <location>
        <begin position="607"/>
        <end position="625"/>
    </location>
</feature>
<keyword evidence="2" id="KW-0472">Membrane</keyword>
<evidence type="ECO:0000256" key="1">
    <source>
        <dbReference type="RuleBase" id="RU369079"/>
    </source>
</evidence>
<evidence type="ECO:0000313" key="4">
    <source>
        <dbReference type="EMBL" id="PWS36788.1"/>
    </source>
</evidence>
<dbReference type="NCBIfam" id="TIGR02123">
    <property type="entry name" value="TRAP_fused"/>
    <property type="match status" value="1"/>
</dbReference>
<sequence>MREFSGPLKWLCWCWAAAAAAVHLYFGGFGFPEPIQMRGFHLLIFTPLLFLLYPALKSSPRHRPSVPDWLWAAASAAPHAWVMWNWMAVADRMEYVDPFTPTMMVLGITCIVTLLEAIRRAVEPGLAWMVAGSLAYMQWGYLIPGIFNARPFTPAEIVEASWLVPTAGGVYGPLTGIVATTIAVFILFGSFVQGSGTGRLFSNLGAAAAGRYTGGPAKVAVVTSGLFGTMSGSSVSNVITTGAMTIPLMKRIGYRPAVAGGIESAASVGGALMPPVMGAAAFVMAEITNIPYGEIIVAAAIGAVLYYFAILAAVHFEAKKLGIAPMPLKDIPAWREVLADAHLVLPIALLVWLMTERWSGNFAAFCATVAMVAVAMLKRRTRMSWRDVIDSFANAGLTMAPLAVSIAGAGIVISALTATGMVVAFGGIIKQLAGGNLGLLLVLLALTVLVLGLGIPTTPAYIIAAAIGVPLVLELGRPLGVDALQAHLFTFYFAVIADATPPVAAAAFAAAAIAQASPTITSIHATRFGIAGFTVGFAFIYDPGIMLRGSLLDIGLATAIQVAALTLITASYAGFLLAPLGWPLRVLTAAAGMAAAFAHVLDDTTRFLMGASTLAAVAALQWAAARAATEQGEKR</sequence>
<dbReference type="RefSeq" id="WP_109871579.1">
    <property type="nucleotide sequence ID" value="NZ_QGNA01000003.1"/>
</dbReference>
<feature type="transmembrane region" description="Helical" evidence="2">
    <location>
        <begin position="12"/>
        <end position="31"/>
    </location>
</feature>
<feature type="transmembrane region" description="Helical" evidence="2">
    <location>
        <begin position="37"/>
        <end position="56"/>
    </location>
</feature>
<feature type="transmembrane region" description="Helical" evidence="2">
    <location>
        <begin position="170"/>
        <end position="192"/>
    </location>
</feature>
<feature type="transmembrane region" description="Helical" evidence="2">
    <location>
        <begin position="554"/>
        <end position="575"/>
    </location>
</feature>
<evidence type="ECO:0000256" key="2">
    <source>
        <dbReference type="SAM" id="Phobius"/>
    </source>
</evidence>
<protein>
    <submittedName>
        <fullName evidence="4">C4-dicarboxylate ABC transporter permease</fullName>
    </submittedName>
</protein>
<feature type="transmembrane region" description="Helical" evidence="2">
    <location>
        <begin position="435"/>
        <end position="453"/>
    </location>
</feature>
<evidence type="ECO:0000259" key="3">
    <source>
        <dbReference type="Pfam" id="PF06808"/>
    </source>
</evidence>
<proteinExistence type="predicted"/>
<feature type="transmembrane region" description="Helical" evidence="2">
    <location>
        <begin position="460"/>
        <end position="479"/>
    </location>
</feature>
<reference evidence="5" key="1">
    <citation type="submission" date="2018-05" db="EMBL/GenBank/DDBJ databases">
        <authorList>
            <person name="Du Z."/>
            <person name="Wang X."/>
        </authorList>
    </citation>
    <scope>NUCLEOTIDE SEQUENCE [LARGE SCALE GENOMIC DNA]</scope>
    <source>
        <strain evidence="5">CQN31</strain>
    </source>
</reference>
<keyword evidence="1" id="KW-1003">Cell membrane</keyword>
<feature type="transmembrane region" description="Helical" evidence="2">
    <location>
        <begin position="99"/>
        <end position="118"/>
    </location>
</feature>
<comment type="caution">
    <text evidence="4">The sequence shown here is derived from an EMBL/GenBank/DDBJ whole genome shotgun (WGS) entry which is preliminary data.</text>
</comment>
<feature type="transmembrane region" description="Helical" evidence="2">
    <location>
        <begin position="491"/>
        <end position="513"/>
    </location>
</feature>
<feature type="transmembrane region" description="Helical" evidence="2">
    <location>
        <begin position="360"/>
        <end position="377"/>
    </location>
</feature>
<comment type="function">
    <text evidence="1">Part of the tripartite ATP-independent periplasmic (TRAP) transport system.</text>
</comment>
<feature type="transmembrane region" description="Helical" evidence="2">
    <location>
        <begin position="295"/>
        <end position="316"/>
    </location>
</feature>
<feature type="transmembrane region" description="Helical" evidence="2">
    <location>
        <begin position="582"/>
        <end position="601"/>
    </location>
</feature>
<dbReference type="GO" id="GO:0005886">
    <property type="term" value="C:plasma membrane"/>
    <property type="evidence" value="ECO:0007669"/>
    <property type="project" value="UniProtKB-SubCell"/>
</dbReference>
<keyword evidence="2" id="KW-0812">Transmembrane</keyword>
<dbReference type="PANTHER" id="PTHR43849">
    <property type="entry name" value="BLL3936 PROTEIN"/>
    <property type="match status" value="1"/>
</dbReference>
<feature type="domain" description="TRAP C4-dicarboxylate transport system permease DctM subunit" evidence="3">
    <location>
        <begin position="110"/>
        <end position="534"/>
    </location>
</feature>
<dbReference type="Pfam" id="PF06808">
    <property type="entry name" value="DctM"/>
    <property type="match status" value="1"/>
</dbReference>
<dbReference type="OrthoDB" id="9759894at2"/>
<dbReference type="PANTHER" id="PTHR43849:SF2">
    <property type="entry name" value="BLL3936 PROTEIN"/>
    <property type="match status" value="1"/>
</dbReference>
<dbReference type="InterPro" id="IPR011853">
    <property type="entry name" value="TRAP_DctM-Dct_fused"/>
</dbReference>
<feature type="transmembrane region" description="Helical" evidence="2">
    <location>
        <begin position="525"/>
        <end position="542"/>
    </location>
</feature>
<keyword evidence="5" id="KW-1185">Reference proteome</keyword>
<evidence type="ECO:0000313" key="5">
    <source>
        <dbReference type="Proteomes" id="UP000245765"/>
    </source>
</evidence>
<accession>A0A317FGM4</accession>
<feature type="transmembrane region" description="Helical" evidence="2">
    <location>
        <begin position="398"/>
        <end position="429"/>
    </location>
</feature>